<dbReference type="GO" id="GO:0006103">
    <property type="term" value="P:2-oxoglutarate metabolic process"/>
    <property type="evidence" value="ECO:0007669"/>
    <property type="project" value="TreeGrafter"/>
</dbReference>
<proteinExistence type="inferred from homology"/>
<dbReference type="SUPFAM" id="SSF51905">
    <property type="entry name" value="FAD/NAD(P)-binding domain"/>
    <property type="match status" value="1"/>
</dbReference>
<accession>A0AAQ4CTI0</accession>
<evidence type="ECO:0000256" key="4">
    <source>
        <dbReference type="ARBA" id="ARBA00022827"/>
    </source>
</evidence>
<dbReference type="EMBL" id="AP025226">
    <property type="protein sequence ID" value="BDB99111.1"/>
    <property type="molecule type" value="Genomic_DNA"/>
</dbReference>
<dbReference type="PRINTS" id="PR00411">
    <property type="entry name" value="PNDRDTASEI"/>
</dbReference>
<dbReference type="Gene3D" id="3.50.50.60">
    <property type="entry name" value="FAD/NAD(P)-binding domain"/>
    <property type="match status" value="2"/>
</dbReference>
<evidence type="ECO:0000256" key="1">
    <source>
        <dbReference type="ARBA" id="ARBA00001974"/>
    </source>
</evidence>
<protein>
    <submittedName>
        <fullName evidence="12">Pyridine nucleotide-disulfide oxidoreductase</fullName>
    </submittedName>
</protein>
<dbReference type="PANTHER" id="PTHR22912">
    <property type="entry name" value="DISULFIDE OXIDOREDUCTASE"/>
    <property type="match status" value="1"/>
</dbReference>
<dbReference type="PANTHER" id="PTHR22912:SF151">
    <property type="entry name" value="DIHYDROLIPOYL DEHYDROGENASE, MITOCHONDRIAL"/>
    <property type="match status" value="1"/>
</dbReference>
<dbReference type="InterPro" id="IPR023753">
    <property type="entry name" value="FAD/NAD-binding_dom"/>
</dbReference>
<dbReference type="Pfam" id="PF02852">
    <property type="entry name" value="Pyr_redox_dim"/>
    <property type="match status" value="1"/>
</dbReference>
<keyword evidence="6" id="KW-0520">NAD</keyword>
<dbReference type="Gene3D" id="3.30.390.30">
    <property type="match status" value="1"/>
</dbReference>
<evidence type="ECO:0000256" key="7">
    <source>
        <dbReference type="ARBA" id="ARBA00023157"/>
    </source>
</evidence>
<dbReference type="InterPro" id="IPR036188">
    <property type="entry name" value="FAD/NAD-bd_sf"/>
</dbReference>
<feature type="domain" description="FAD/NAD(P)-binding" evidence="11">
    <location>
        <begin position="1"/>
        <end position="286"/>
    </location>
</feature>
<feature type="domain" description="Pyridine nucleotide-disulphide oxidoreductase dimerisation" evidence="10">
    <location>
        <begin position="308"/>
        <end position="405"/>
    </location>
</feature>
<keyword evidence="5 9" id="KW-0560">Oxidoreductase</keyword>
<dbReference type="SUPFAM" id="SSF55424">
    <property type="entry name" value="FAD/NAD-linked reductases, dimerisation (C-terminal) domain"/>
    <property type="match status" value="1"/>
</dbReference>
<dbReference type="PRINTS" id="PR00368">
    <property type="entry name" value="FADPNR"/>
</dbReference>
<keyword evidence="8 9" id="KW-0676">Redox-active center</keyword>
<organism evidence="12 13">
    <name type="scientific">Saccharolobus caldissimus</name>
    <dbReference type="NCBI Taxonomy" id="1702097"/>
    <lineage>
        <taxon>Archaea</taxon>
        <taxon>Thermoproteota</taxon>
        <taxon>Thermoprotei</taxon>
        <taxon>Sulfolobales</taxon>
        <taxon>Sulfolobaceae</taxon>
        <taxon>Saccharolobus</taxon>
    </lineage>
</organism>
<evidence type="ECO:0000256" key="6">
    <source>
        <dbReference type="ARBA" id="ARBA00023027"/>
    </source>
</evidence>
<dbReference type="GeneID" id="68866858"/>
<dbReference type="GO" id="GO:0050660">
    <property type="term" value="F:flavin adenine dinucleotide binding"/>
    <property type="evidence" value="ECO:0007669"/>
    <property type="project" value="TreeGrafter"/>
</dbReference>
<comment type="cofactor">
    <cofactor evidence="1">
        <name>FAD</name>
        <dbReference type="ChEBI" id="CHEBI:57692"/>
    </cofactor>
</comment>
<dbReference type="InterPro" id="IPR004099">
    <property type="entry name" value="Pyr_nucl-diS_OxRdtase_dimer"/>
</dbReference>
<dbReference type="AlphaFoldDB" id="A0AAQ4CTI0"/>
<evidence type="ECO:0000256" key="9">
    <source>
        <dbReference type="RuleBase" id="RU003691"/>
    </source>
</evidence>
<keyword evidence="13" id="KW-1185">Reference proteome</keyword>
<dbReference type="RefSeq" id="WP_229569461.1">
    <property type="nucleotide sequence ID" value="NZ_AP025226.1"/>
</dbReference>
<keyword evidence="3 9" id="KW-0285">Flavoprotein</keyword>
<dbReference type="InterPro" id="IPR012999">
    <property type="entry name" value="Pyr_OxRdtase_I_AS"/>
</dbReference>
<evidence type="ECO:0000256" key="3">
    <source>
        <dbReference type="ARBA" id="ARBA00022630"/>
    </source>
</evidence>
<evidence type="ECO:0000256" key="8">
    <source>
        <dbReference type="ARBA" id="ARBA00023284"/>
    </source>
</evidence>
<dbReference type="InterPro" id="IPR016156">
    <property type="entry name" value="FAD/NAD-linked_Rdtase_dimer_sf"/>
</dbReference>
<evidence type="ECO:0000259" key="11">
    <source>
        <dbReference type="Pfam" id="PF07992"/>
    </source>
</evidence>
<evidence type="ECO:0000256" key="5">
    <source>
        <dbReference type="ARBA" id="ARBA00023002"/>
    </source>
</evidence>
<evidence type="ECO:0000313" key="13">
    <source>
        <dbReference type="Proteomes" id="UP001319921"/>
    </source>
</evidence>
<evidence type="ECO:0000313" key="12">
    <source>
        <dbReference type="EMBL" id="BDB99111.1"/>
    </source>
</evidence>
<comment type="similarity">
    <text evidence="2 9">Belongs to the class-I pyridine nucleotide-disulfide oxidoreductase family.</text>
</comment>
<evidence type="ECO:0000259" key="10">
    <source>
        <dbReference type="Pfam" id="PF02852"/>
    </source>
</evidence>
<dbReference type="PROSITE" id="PS00076">
    <property type="entry name" value="PYRIDINE_REDOX_1"/>
    <property type="match status" value="1"/>
</dbReference>
<dbReference type="InterPro" id="IPR050151">
    <property type="entry name" value="Class-I_Pyr_Nuc-Dis_Oxidored"/>
</dbReference>
<keyword evidence="4 9" id="KW-0274">FAD</keyword>
<dbReference type="Pfam" id="PF07992">
    <property type="entry name" value="Pyr_redox_2"/>
    <property type="match status" value="1"/>
</dbReference>
<dbReference type="GO" id="GO:0004148">
    <property type="term" value="F:dihydrolipoyl dehydrogenase (NADH) activity"/>
    <property type="evidence" value="ECO:0007669"/>
    <property type="project" value="TreeGrafter"/>
</dbReference>
<reference evidence="12 13" key="1">
    <citation type="journal article" date="2022" name="Microbiol. Resour. Announc.">
        <title>Complete Genome Sequence of the Hyperthermophilic and Acidophilic Archaeon Saccharolobus caldissimus Strain HS-3T.</title>
        <authorList>
            <person name="Sakai H.D."/>
            <person name="Kurosawa N."/>
        </authorList>
    </citation>
    <scope>NUCLEOTIDE SEQUENCE [LARGE SCALE GENOMIC DNA]</scope>
    <source>
        <strain evidence="12 13">JCM32116</strain>
    </source>
</reference>
<name>A0AAQ4CTI0_9CREN</name>
<dbReference type="KEGG" id="scas:SACC_21280"/>
<evidence type="ECO:0000256" key="2">
    <source>
        <dbReference type="ARBA" id="ARBA00007532"/>
    </source>
</evidence>
<keyword evidence="7" id="KW-1015">Disulfide bond</keyword>
<dbReference type="Proteomes" id="UP001319921">
    <property type="component" value="Chromosome"/>
</dbReference>
<sequence length="410" mass="45101">MKVAVIGGGPAGVYAALTLSKHAKVYLIEKEDRLGGTCVLYGCIPTKSMLSPLIFSSFLSKFGVNVQFNLNQLREYAINSINTISKGVERLLESNGIEVIHTTGSIRSSIVHAGNEPLNVDNTIISTGTRRERINELKFTEDLAYSNEDYKSVIVIGGDVGGIELSWMMRKLGKEVHLVDRNVSLLTNIDDTLSNVVTNYLSQIGIKLHLGKEVSKISRSSIILSDGESISADAVFLTFGRKPNIEGFEEIPHDKYLYVDEYLRTQVPNVYAAGDIIGTFTAHEAIYGGVVAARNILGYKEEFIVEGVPKVIYIHPQIAYVGVTSGKCVIVNTVSLAKTVVDKEDEGFFKLCVRDNRIVGAVAFMPNAEDVISLISIFIRHQMELKSIMNIVLPHPSYLEALTEALMRLV</sequence>
<gene>
    <name evidence="12" type="ORF">SACC_21280</name>
</gene>